<dbReference type="PANTHER" id="PTHR43691:SF11">
    <property type="entry name" value="FI09636P-RELATED"/>
    <property type="match status" value="1"/>
</dbReference>
<dbReference type="RefSeq" id="WP_052589767.1">
    <property type="nucleotide sequence ID" value="NZ_LR215048.1"/>
</dbReference>
<dbReference type="AlphaFoldDB" id="A0A449BFK9"/>
<dbReference type="InterPro" id="IPR035994">
    <property type="entry name" value="Nucleoside_phosphorylase_sf"/>
</dbReference>
<dbReference type="Proteomes" id="UP000289841">
    <property type="component" value="Chromosome"/>
</dbReference>
<keyword evidence="5" id="KW-0808">Transferase</keyword>
<protein>
    <recommendedName>
        <fullName evidence="2">Uridine phosphorylase</fullName>
        <ecNumber evidence="1">2.4.2.3</ecNumber>
    </recommendedName>
</protein>
<comment type="catalytic activity">
    <reaction evidence="3">
        <text>uridine + phosphate = alpha-D-ribose 1-phosphate + uracil</text>
        <dbReference type="Rhea" id="RHEA:24388"/>
        <dbReference type="ChEBI" id="CHEBI:16704"/>
        <dbReference type="ChEBI" id="CHEBI:17568"/>
        <dbReference type="ChEBI" id="CHEBI:43474"/>
        <dbReference type="ChEBI" id="CHEBI:57720"/>
        <dbReference type="EC" id="2.4.2.3"/>
    </reaction>
</comment>
<keyword evidence="5" id="KW-0328">Glycosyltransferase</keyword>
<accession>A0A449BFK9</accession>
<dbReference type="SUPFAM" id="SSF53167">
    <property type="entry name" value="Purine and uridine phosphorylases"/>
    <property type="match status" value="1"/>
</dbReference>
<evidence type="ECO:0000256" key="3">
    <source>
        <dbReference type="ARBA" id="ARBA00048447"/>
    </source>
</evidence>
<dbReference type="STRING" id="1278311.GCA_000428705_00620"/>
<sequence>MITSSYRDSNEILKVSDVATKYPKSFKTIIITFQAKVKTKLIEMNLINELPNIEIGSSSGKFPVYEVVGFEDIIFYFSPIGAPITVGILEEIVYTFDIKNVVLYGACGVLDKAITSGKIVIPTKAYRDEGTSYHYMPASDFVDIYEHDKISNIFAAAGISYVKGYTWTTDAFYRETMEIFLERKKQGCIVVEMEISAVAAFAKLRGVNFYPFVYAADNLDSSNWDKRILGSLDIDSRVNYFLVARLLASKLS</sequence>
<dbReference type="GO" id="GO:0005829">
    <property type="term" value="C:cytosol"/>
    <property type="evidence" value="ECO:0007669"/>
    <property type="project" value="TreeGrafter"/>
</dbReference>
<evidence type="ECO:0000256" key="1">
    <source>
        <dbReference type="ARBA" id="ARBA00011888"/>
    </source>
</evidence>
<dbReference type="OrthoDB" id="7945729at2"/>
<evidence type="ECO:0000256" key="2">
    <source>
        <dbReference type="ARBA" id="ARBA00021980"/>
    </source>
</evidence>
<dbReference type="Gene3D" id="3.40.50.1580">
    <property type="entry name" value="Nucleoside phosphorylase domain"/>
    <property type="match status" value="1"/>
</dbReference>
<dbReference type="KEGG" id="aaxa:NCTC10138_01645"/>
<organism evidence="5 6">
    <name type="scientific">Haploplasma axanthum</name>
    <name type="common">Acholeplasma axanthum</name>
    <dbReference type="NCBI Taxonomy" id="29552"/>
    <lineage>
        <taxon>Bacteria</taxon>
        <taxon>Bacillati</taxon>
        <taxon>Mycoplasmatota</taxon>
        <taxon>Mollicutes</taxon>
        <taxon>Acholeplasmatales</taxon>
        <taxon>Acholeplasmataceae</taxon>
        <taxon>Haploplasma</taxon>
    </lineage>
</organism>
<dbReference type="CDD" id="cd09007">
    <property type="entry name" value="NP-I_spr0068"/>
    <property type="match status" value="1"/>
</dbReference>
<dbReference type="PANTHER" id="PTHR43691">
    <property type="entry name" value="URIDINE PHOSPHORYLASE"/>
    <property type="match status" value="1"/>
</dbReference>
<dbReference type="Pfam" id="PF01048">
    <property type="entry name" value="PNP_UDP_1"/>
    <property type="match status" value="1"/>
</dbReference>
<reference evidence="5 6" key="1">
    <citation type="submission" date="2019-01" db="EMBL/GenBank/DDBJ databases">
        <authorList>
            <consortium name="Pathogen Informatics"/>
        </authorList>
    </citation>
    <scope>NUCLEOTIDE SEQUENCE [LARGE SCALE GENOMIC DNA]</scope>
    <source>
        <strain evidence="5 6">NCTC10138</strain>
    </source>
</reference>
<dbReference type="GO" id="GO:0004731">
    <property type="term" value="F:purine-nucleoside phosphorylase activity"/>
    <property type="evidence" value="ECO:0007669"/>
    <property type="project" value="TreeGrafter"/>
</dbReference>
<feature type="domain" description="Nucleoside phosphorylase" evidence="4">
    <location>
        <begin position="50"/>
        <end position="219"/>
    </location>
</feature>
<dbReference type="GO" id="GO:0004850">
    <property type="term" value="F:uridine phosphorylase activity"/>
    <property type="evidence" value="ECO:0007669"/>
    <property type="project" value="UniProtKB-EC"/>
</dbReference>
<gene>
    <name evidence="5" type="primary">deoD_2</name>
    <name evidence="5" type="ORF">NCTC10138_01645</name>
</gene>
<dbReference type="InterPro" id="IPR000845">
    <property type="entry name" value="Nucleoside_phosphorylase_d"/>
</dbReference>
<dbReference type="EC" id="2.4.2.3" evidence="1"/>
<name>A0A449BFK9_HAPAX</name>
<proteinExistence type="predicted"/>
<dbReference type="GO" id="GO:0006152">
    <property type="term" value="P:purine nucleoside catabolic process"/>
    <property type="evidence" value="ECO:0007669"/>
    <property type="project" value="TreeGrafter"/>
</dbReference>
<evidence type="ECO:0000259" key="4">
    <source>
        <dbReference type="Pfam" id="PF01048"/>
    </source>
</evidence>
<dbReference type="EMBL" id="LR215048">
    <property type="protein sequence ID" value="VEU81247.1"/>
    <property type="molecule type" value="Genomic_DNA"/>
</dbReference>
<evidence type="ECO:0000313" key="6">
    <source>
        <dbReference type="Proteomes" id="UP000289841"/>
    </source>
</evidence>
<keyword evidence="6" id="KW-1185">Reference proteome</keyword>
<evidence type="ECO:0000313" key="5">
    <source>
        <dbReference type="EMBL" id="VEU81247.1"/>
    </source>
</evidence>